<protein>
    <submittedName>
        <fullName evidence="7">RNA methyltransferase, TrmA family</fullName>
        <ecNumber evidence="7">2.1.1.35</ecNumber>
    </submittedName>
</protein>
<evidence type="ECO:0000313" key="8">
    <source>
        <dbReference type="Proteomes" id="UP000002382"/>
    </source>
</evidence>
<feature type="domain" description="TRAM" evidence="6">
    <location>
        <begin position="1"/>
        <end position="54"/>
    </location>
</feature>
<dbReference type="InterPro" id="IPR012340">
    <property type="entry name" value="NA-bd_OB-fold"/>
</dbReference>
<dbReference type="STRING" id="521045.Kole_1435"/>
<dbReference type="PROSITE" id="PS01230">
    <property type="entry name" value="TRMA_1"/>
    <property type="match status" value="1"/>
</dbReference>
<dbReference type="GO" id="GO:0070041">
    <property type="term" value="F:rRNA (uridine-C5-)-methyltransferase activity"/>
    <property type="evidence" value="ECO:0007669"/>
    <property type="project" value="TreeGrafter"/>
</dbReference>
<keyword evidence="2 4" id="KW-0808">Transferase</keyword>
<dbReference type="eggNOG" id="COG2265">
    <property type="taxonomic scope" value="Bacteria"/>
</dbReference>
<keyword evidence="1 4" id="KW-0489">Methyltransferase</keyword>
<dbReference type="HOGENOM" id="CLU_014689_8_1_0"/>
<gene>
    <name evidence="7" type="ordered locus">Kole_1435</name>
</gene>
<dbReference type="InterPro" id="IPR029063">
    <property type="entry name" value="SAM-dependent_MTases_sf"/>
</dbReference>
<feature type="binding site" evidence="4">
    <location>
        <position position="371"/>
    </location>
    <ligand>
        <name>S-adenosyl-L-methionine</name>
        <dbReference type="ChEBI" id="CHEBI:59789"/>
    </ligand>
</feature>
<dbReference type="EC" id="2.1.1.35" evidence="7"/>
<dbReference type="Gene3D" id="2.40.50.140">
    <property type="entry name" value="Nucleic acid-binding proteins"/>
    <property type="match status" value="1"/>
</dbReference>
<dbReference type="CDD" id="cd02440">
    <property type="entry name" value="AdoMet_MTases"/>
    <property type="match status" value="1"/>
</dbReference>
<dbReference type="Gene3D" id="2.40.50.1070">
    <property type="match status" value="1"/>
</dbReference>
<dbReference type="PROSITE" id="PS50926">
    <property type="entry name" value="TRAM"/>
    <property type="match status" value="1"/>
</dbReference>
<dbReference type="Gene3D" id="3.40.50.150">
    <property type="entry name" value="Vaccinia Virus protein VP39"/>
    <property type="match status" value="1"/>
</dbReference>
<dbReference type="Proteomes" id="UP000002382">
    <property type="component" value="Chromosome"/>
</dbReference>
<feature type="binding site" evidence="4">
    <location>
        <position position="276"/>
    </location>
    <ligand>
        <name>S-adenosyl-L-methionine</name>
        <dbReference type="ChEBI" id="CHEBI:59789"/>
    </ligand>
</feature>
<dbReference type="Pfam" id="PF05958">
    <property type="entry name" value="tRNA_U5-meth_tr"/>
    <property type="match status" value="1"/>
</dbReference>
<keyword evidence="8" id="KW-1185">Reference proteome</keyword>
<feature type="binding site" evidence="4">
    <location>
        <position position="326"/>
    </location>
    <ligand>
        <name>S-adenosyl-L-methionine</name>
        <dbReference type="ChEBI" id="CHEBI:59789"/>
    </ligand>
</feature>
<keyword evidence="3 4" id="KW-0949">S-adenosyl-L-methionine</keyword>
<name>C5CE25_KOSOT</name>
<dbReference type="InterPro" id="IPR030390">
    <property type="entry name" value="MeTrfase_TrmA_AS"/>
</dbReference>
<dbReference type="OrthoDB" id="9804590at2"/>
<reference evidence="7 8" key="2">
    <citation type="journal article" date="2011" name="J. Bacteriol.">
        <title>Genome Sequence of Kosmotoga olearia Strain TBF 19.5.1, a Thermophilic Bacterium with a Wide Growth Temperature Range, Isolated from the Troll B Oil Platform in the North Sea.</title>
        <authorList>
            <person name="Swithers K.S."/>
            <person name="Dipippo J.L."/>
            <person name="Bruce D.C."/>
            <person name="Detter C."/>
            <person name="Tapia R."/>
            <person name="Han S."/>
            <person name="Goodwin L.A."/>
            <person name="Han J."/>
            <person name="Woyke T."/>
            <person name="Pitluck S."/>
            <person name="Pennacchio L."/>
            <person name="Nolan M."/>
            <person name="Mikhailova N."/>
            <person name="Land M.L."/>
            <person name="Nesbo C.L."/>
            <person name="Gogarten J.P."/>
            <person name="Noll K.M."/>
        </authorList>
    </citation>
    <scope>NUCLEOTIDE SEQUENCE [LARGE SCALE GENOMIC DNA]</scope>
    <source>
        <strain evidence="8">ATCC BAA-1733 / DSM 21960 / TBF 19.5.1</strain>
    </source>
</reference>
<dbReference type="SUPFAM" id="SSF53335">
    <property type="entry name" value="S-adenosyl-L-methionine-dependent methyltransferases"/>
    <property type="match status" value="1"/>
</dbReference>
<dbReference type="NCBIfam" id="TIGR00479">
    <property type="entry name" value="rumA"/>
    <property type="match status" value="1"/>
</dbReference>
<comment type="similarity">
    <text evidence="4">Belongs to the class I-like SAM-binding methyltransferase superfamily. RNA M5U methyltransferase family.</text>
</comment>
<dbReference type="PROSITE" id="PS51687">
    <property type="entry name" value="SAM_MT_RNA_M5U"/>
    <property type="match status" value="1"/>
</dbReference>
<dbReference type="InterPro" id="IPR002792">
    <property type="entry name" value="TRAM_dom"/>
</dbReference>
<evidence type="ECO:0000259" key="6">
    <source>
        <dbReference type="PROSITE" id="PS50926"/>
    </source>
</evidence>
<proteinExistence type="inferred from homology"/>
<dbReference type="PANTHER" id="PTHR11061">
    <property type="entry name" value="RNA M5U METHYLTRANSFERASE"/>
    <property type="match status" value="1"/>
</dbReference>
<evidence type="ECO:0000256" key="4">
    <source>
        <dbReference type="PROSITE-ProRule" id="PRU01024"/>
    </source>
</evidence>
<dbReference type="EMBL" id="CP001634">
    <property type="protein sequence ID" value="ACR80127.1"/>
    <property type="molecule type" value="Genomic_DNA"/>
</dbReference>
<organism evidence="7 8">
    <name type="scientific">Kosmotoga olearia (strain ATCC BAA-1733 / DSM 21960 / TBF 19.5.1)</name>
    <dbReference type="NCBI Taxonomy" id="521045"/>
    <lineage>
        <taxon>Bacteria</taxon>
        <taxon>Thermotogati</taxon>
        <taxon>Thermotogota</taxon>
        <taxon>Thermotogae</taxon>
        <taxon>Kosmotogales</taxon>
        <taxon>Kosmotogaceae</taxon>
        <taxon>Kosmotoga</taxon>
    </lineage>
</organism>
<feature type="active site" description="Nucleophile" evidence="4">
    <location>
        <position position="397"/>
    </location>
</feature>
<evidence type="ECO:0000256" key="2">
    <source>
        <dbReference type="ARBA" id="ARBA00022679"/>
    </source>
</evidence>
<evidence type="ECO:0000256" key="1">
    <source>
        <dbReference type="ARBA" id="ARBA00022603"/>
    </source>
</evidence>
<dbReference type="KEGG" id="kol:Kole_1435"/>
<evidence type="ECO:0000256" key="5">
    <source>
        <dbReference type="PROSITE-ProRule" id="PRU10015"/>
    </source>
</evidence>
<dbReference type="InterPro" id="IPR010280">
    <property type="entry name" value="U5_MeTrfase_fam"/>
</dbReference>
<feature type="binding site" evidence="4">
    <location>
        <position position="305"/>
    </location>
    <ligand>
        <name>S-adenosyl-L-methionine</name>
        <dbReference type="ChEBI" id="CHEBI:59789"/>
    </ligand>
</feature>
<dbReference type="RefSeq" id="WP_015868774.1">
    <property type="nucleotide sequence ID" value="NC_012785.1"/>
</dbReference>
<evidence type="ECO:0000313" key="7">
    <source>
        <dbReference type="EMBL" id="ACR80127.1"/>
    </source>
</evidence>
<sequence>MKQFTVEKLISDGYSFARDENGKVVLLTEGLPGETVEAVKLKGKESVEFWKTVRVVQSSPDRKIKGCKGFPDCGGCDWGGLQYSNQLLWKKRIVQEQFRRVGKFYELPDFEMIPSKKTNHYRNRMEYVAYQKGKKIGFGMYKRFSNEVVDVEDCDLGYEGFGKVRRTFEEILSRFGVKPYNRESKRGFLKHLVLRGNRNGDIVALLITKRESFPEIDKISREVKEQLPEVTSLVHVFNSRDDVVLRGPYRVIYGEGIITETLGDAVFQVPPVSFFQANVFVMEELLKYVQQELNPSPSETFLDLYSGIGTFAFYFARMFKKVVAVEGIKISSRAMLSNARINMISNLEAVNMDTRDFLEKNEEKFDKVILDPPRAGIGKDIELIGKALPKRIVYISCNPTTLARDSRYLSNKGFSLKALRAFDMFPDTHHVEVVAIFNRV</sequence>
<dbReference type="GO" id="GO:0070475">
    <property type="term" value="P:rRNA base methylation"/>
    <property type="evidence" value="ECO:0007669"/>
    <property type="project" value="TreeGrafter"/>
</dbReference>
<feature type="active site" evidence="5">
    <location>
        <position position="397"/>
    </location>
</feature>
<accession>C5CE25</accession>
<dbReference type="AlphaFoldDB" id="C5CE25"/>
<dbReference type="PANTHER" id="PTHR11061:SF30">
    <property type="entry name" value="TRNA (URACIL(54)-C(5))-METHYLTRANSFERASE"/>
    <property type="match status" value="1"/>
</dbReference>
<evidence type="ECO:0000256" key="3">
    <source>
        <dbReference type="ARBA" id="ARBA00022691"/>
    </source>
</evidence>
<reference evidence="7 8" key="1">
    <citation type="submission" date="2009-06" db="EMBL/GenBank/DDBJ databases">
        <title>Complete sequence of Thermotogales bacterium TBF 19.5.1.</title>
        <authorList>
            <consortium name="US DOE Joint Genome Institute"/>
            <person name="Lucas S."/>
            <person name="Copeland A."/>
            <person name="Lapidus A."/>
            <person name="Glavina del Rio T."/>
            <person name="Tice H."/>
            <person name="Bruce D."/>
            <person name="Goodwin L."/>
            <person name="Pitluck S."/>
            <person name="Chertkov O."/>
            <person name="Brettin T."/>
            <person name="Detter J.C."/>
            <person name="Han C."/>
            <person name="Schmutz J."/>
            <person name="Larimer F."/>
            <person name="Land M."/>
            <person name="Hauser L."/>
            <person name="Kyrpides N."/>
            <person name="Ovchinnikova G."/>
            <person name="Noll K."/>
        </authorList>
    </citation>
    <scope>NUCLEOTIDE SEQUENCE [LARGE SCALE GENOMIC DNA]</scope>
    <source>
        <strain evidence="8">ATCC BAA-1733 / DSM 21960 / TBF 19.5.1</strain>
    </source>
</reference>
<dbReference type="GO" id="GO:0030697">
    <property type="term" value="F:tRNA (uracil(54)-C5)-methyltransferase activity, S-adenosyl methionine-dependent"/>
    <property type="evidence" value="ECO:0007669"/>
    <property type="project" value="UniProtKB-EC"/>
</dbReference>